<keyword evidence="2" id="KW-1133">Transmembrane helix</keyword>
<dbReference type="eggNOG" id="ENOG503387K">
    <property type="taxonomic scope" value="Bacteria"/>
</dbReference>
<keyword evidence="2" id="KW-0472">Membrane</keyword>
<feature type="compositionally biased region" description="Basic and acidic residues" evidence="1">
    <location>
        <begin position="1"/>
        <end position="11"/>
    </location>
</feature>
<proteinExistence type="predicted"/>
<evidence type="ECO:0000313" key="3">
    <source>
        <dbReference type="EMBL" id="ADZ80452.1"/>
    </source>
</evidence>
<accession>F4C2J3</accession>
<keyword evidence="2" id="KW-0812">Transmembrane</keyword>
<feature type="region of interest" description="Disordered" evidence="1">
    <location>
        <begin position="1"/>
        <end position="23"/>
    </location>
</feature>
<gene>
    <name evidence="3" type="ordered locus">Sph21_3918</name>
</gene>
<dbReference type="KEGG" id="shg:Sph21_3918"/>
<dbReference type="PATRIC" id="fig|743722.3.peg.4179"/>
<name>F4C2J3_SPHS2</name>
<protein>
    <submittedName>
        <fullName evidence="3">Uncharacterized protein</fullName>
    </submittedName>
</protein>
<dbReference type="HOGENOM" id="CLU_993597_0_0_10"/>
<evidence type="ECO:0000256" key="2">
    <source>
        <dbReference type="SAM" id="Phobius"/>
    </source>
</evidence>
<dbReference type="EMBL" id="CP002584">
    <property type="protein sequence ID" value="ADZ80452.1"/>
    <property type="molecule type" value="Genomic_DNA"/>
</dbReference>
<dbReference type="AlphaFoldDB" id="F4C2J3"/>
<evidence type="ECO:0000256" key="1">
    <source>
        <dbReference type="SAM" id="MobiDB-lite"/>
    </source>
</evidence>
<dbReference type="STRING" id="743722.Sph21_3918"/>
<sequence length="234" mass="26888">MSTMDNERNYQDDLAGIQGVPPNPKDTPFIVPTDYFDRLEANIMQRVSIISDMEKSFTVPKGYFESLSDHIIAKIEKEDNLTLANSTFEDTEYHPFIEKLREKVTTSGFVTPQNYFDQLDKKINQAIVSTAKNEKTREIAFPIRRKNRNLTWIGYAAAACIAIGLGVYGFFQYQSNNFERTLKSIPDNEIVNYLEYYSEPGDAAFLEAQFDGVIQMDKPKFSEEDIEAYLDYSI</sequence>
<feature type="transmembrane region" description="Helical" evidence="2">
    <location>
        <begin position="152"/>
        <end position="171"/>
    </location>
</feature>
<organism evidence="3">
    <name type="scientific">Sphingobacterium sp. (strain 21)</name>
    <dbReference type="NCBI Taxonomy" id="743722"/>
    <lineage>
        <taxon>Bacteria</taxon>
        <taxon>Pseudomonadati</taxon>
        <taxon>Bacteroidota</taxon>
        <taxon>Sphingobacteriia</taxon>
        <taxon>Sphingobacteriales</taxon>
        <taxon>Sphingobacteriaceae</taxon>
        <taxon>Sphingobacterium</taxon>
    </lineage>
</organism>
<reference evidence="3" key="1">
    <citation type="submission" date="2011-03" db="EMBL/GenBank/DDBJ databases">
        <title>Complete sequence of Sphingobacterium sp. 21.</title>
        <authorList>
            <consortium name="US DOE Joint Genome Institute"/>
            <person name="Lucas S."/>
            <person name="Copeland A."/>
            <person name="Lapidus A."/>
            <person name="Cheng J.-F."/>
            <person name="Goodwin L."/>
            <person name="Pitluck S."/>
            <person name="Davenport K."/>
            <person name="Detter J.C."/>
            <person name="Han C."/>
            <person name="Tapia R."/>
            <person name="Land M."/>
            <person name="Hauser L."/>
            <person name="Kyrpides N."/>
            <person name="Ivanova N."/>
            <person name="Ovchinnikova G."/>
            <person name="Pagani I."/>
            <person name="Siebers A.K."/>
            <person name="Allgaier M."/>
            <person name="Thelen M.P."/>
            <person name="Hugenholtz P."/>
            <person name="Woyke T."/>
        </authorList>
    </citation>
    <scope>NUCLEOTIDE SEQUENCE</scope>
    <source>
        <strain evidence="3">21</strain>
    </source>
</reference>